<feature type="compositionally biased region" description="Polar residues" evidence="1">
    <location>
        <begin position="165"/>
        <end position="187"/>
    </location>
</feature>
<dbReference type="InParanoid" id="G2QMB9"/>
<dbReference type="VEuPathDB" id="FungiDB:MYCTH_90513"/>
<dbReference type="HOGENOM" id="CLU_752677_0_0_1"/>
<feature type="compositionally biased region" description="Polar residues" evidence="1">
    <location>
        <begin position="105"/>
        <end position="124"/>
    </location>
</feature>
<sequence length="368" mass="38599">MANFLSPWERRNGVRVLLTSDALQRVVGTESGVSTSSTPASRPDYSSSRPHSSSPTAAALGSPSTYRGSAYDVASSRPGSPSPCEHRTTSDYPSTSSPVPAPSGFQDNPTQALSADRWTSTTPTHEGHLDLPTSAHRTPTQPTPPPRSPSPWWSSLPVYLHPYVSSDTDQPDTSTISAVDSATNSTAAARDRSPVLGPSHTPPDQTAFDSAYDSFVYWDDEGAGTNYGGSTPLDQTAFASTYDSFVYYDNEGGGINYSGSTPLDQTASASAYDSFVYYDNEGAGTNCGGSTPPDQTVLASAYDSFVYWDDEGAGTNYGGSTLTTEYRSGPRGGDNSVGGGGGGGGSHGGGGGGQRREKDQRWTQQQQQ</sequence>
<feature type="region of interest" description="Disordered" evidence="1">
    <location>
        <begin position="313"/>
        <end position="368"/>
    </location>
</feature>
<feature type="region of interest" description="Disordered" evidence="1">
    <location>
        <begin position="26"/>
        <end position="152"/>
    </location>
</feature>
<dbReference type="GeneID" id="11514637"/>
<proteinExistence type="predicted"/>
<name>G2QMB9_THET4</name>
<feature type="compositionally biased region" description="Gly residues" evidence="1">
    <location>
        <begin position="330"/>
        <end position="353"/>
    </location>
</feature>
<dbReference type="Proteomes" id="UP000007322">
    <property type="component" value="Chromosome 6"/>
</dbReference>
<organism evidence="2 3">
    <name type="scientific">Thermothelomyces thermophilus (strain ATCC 42464 / BCRC 31852 / DSM 1799)</name>
    <name type="common">Sporotrichum thermophile</name>
    <dbReference type="NCBI Taxonomy" id="573729"/>
    <lineage>
        <taxon>Eukaryota</taxon>
        <taxon>Fungi</taxon>
        <taxon>Dikarya</taxon>
        <taxon>Ascomycota</taxon>
        <taxon>Pezizomycotina</taxon>
        <taxon>Sordariomycetes</taxon>
        <taxon>Sordariomycetidae</taxon>
        <taxon>Sordariales</taxon>
        <taxon>Chaetomiaceae</taxon>
        <taxon>Thermothelomyces</taxon>
    </lineage>
</organism>
<dbReference type="EMBL" id="CP003007">
    <property type="protein sequence ID" value="AEO61099.1"/>
    <property type="molecule type" value="Genomic_DNA"/>
</dbReference>
<dbReference type="KEGG" id="mtm:MYCTH_90513"/>
<protein>
    <submittedName>
        <fullName evidence="2">Uncharacterized protein</fullName>
    </submittedName>
</protein>
<dbReference type="RefSeq" id="XP_003666344.1">
    <property type="nucleotide sequence ID" value="XM_003666296.1"/>
</dbReference>
<gene>
    <name evidence="2" type="ORF">MYCTH_90513</name>
</gene>
<evidence type="ECO:0000313" key="3">
    <source>
        <dbReference type="Proteomes" id="UP000007322"/>
    </source>
</evidence>
<reference evidence="2 3" key="1">
    <citation type="journal article" date="2011" name="Nat. Biotechnol.">
        <title>Comparative genomic analysis of the thermophilic biomass-degrading fungi Myceliophthora thermophila and Thielavia terrestris.</title>
        <authorList>
            <person name="Berka R.M."/>
            <person name="Grigoriev I.V."/>
            <person name="Otillar R."/>
            <person name="Salamov A."/>
            <person name="Grimwood J."/>
            <person name="Reid I."/>
            <person name="Ishmael N."/>
            <person name="John T."/>
            <person name="Darmond C."/>
            <person name="Moisan M.-C."/>
            <person name="Henrissat B."/>
            <person name="Coutinho P.M."/>
            <person name="Lombard V."/>
            <person name="Natvig D.O."/>
            <person name="Lindquist E."/>
            <person name="Schmutz J."/>
            <person name="Lucas S."/>
            <person name="Harris P."/>
            <person name="Powlowski J."/>
            <person name="Bellemare A."/>
            <person name="Taylor D."/>
            <person name="Butler G."/>
            <person name="de Vries R.P."/>
            <person name="Allijn I.E."/>
            <person name="van den Brink J."/>
            <person name="Ushinsky S."/>
            <person name="Storms R."/>
            <person name="Powell A.J."/>
            <person name="Paulsen I.T."/>
            <person name="Elbourne L.D.H."/>
            <person name="Baker S.E."/>
            <person name="Magnuson J."/>
            <person name="LaBoissiere S."/>
            <person name="Clutterbuck A.J."/>
            <person name="Martinez D."/>
            <person name="Wogulis M."/>
            <person name="de Leon A.L."/>
            <person name="Rey M.W."/>
            <person name="Tsang A."/>
        </authorList>
    </citation>
    <scope>NUCLEOTIDE SEQUENCE [LARGE SCALE GENOMIC DNA]</scope>
    <source>
        <strain evidence="3">ATCC 42464 / BCRC 31852 / DSM 1799</strain>
    </source>
</reference>
<evidence type="ECO:0000256" key="1">
    <source>
        <dbReference type="SAM" id="MobiDB-lite"/>
    </source>
</evidence>
<feature type="compositionally biased region" description="Low complexity" evidence="1">
    <location>
        <begin position="26"/>
        <end position="55"/>
    </location>
</feature>
<feature type="region of interest" description="Disordered" evidence="1">
    <location>
        <begin position="164"/>
        <end position="206"/>
    </location>
</feature>
<keyword evidence="3" id="KW-1185">Reference proteome</keyword>
<evidence type="ECO:0000313" key="2">
    <source>
        <dbReference type="EMBL" id="AEO61099.1"/>
    </source>
</evidence>
<dbReference type="AlphaFoldDB" id="G2QMB9"/>
<accession>G2QMB9</accession>